<feature type="non-terminal residue" evidence="1">
    <location>
        <position position="1"/>
    </location>
</feature>
<reference evidence="1 2" key="1">
    <citation type="journal article" date="2018" name="Front. Plant Sci.">
        <title>Red Clover (Trifolium pratense) and Zigzag Clover (T. medium) - A Picture of Genomic Similarities and Differences.</title>
        <authorList>
            <person name="Dluhosova J."/>
            <person name="Istvanek J."/>
            <person name="Nedelnik J."/>
            <person name="Repkova J."/>
        </authorList>
    </citation>
    <scope>NUCLEOTIDE SEQUENCE [LARGE SCALE GENOMIC DNA]</scope>
    <source>
        <strain evidence="2">cv. 10/8</strain>
        <tissue evidence="1">Leaf</tissue>
    </source>
</reference>
<proteinExistence type="predicted"/>
<protein>
    <submittedName>
        <fullName evidence="1">Uncharacterized protein</fullName>
    </submittedName>
</protein>
<dbReference type="Proteomes" id="UP000265520">
    <property type="component" value="Unassembled WGS sequence"/>
</dbReference>
<organism evidence="1 2">
    <name type="scientific">Trifolium medium</name>
    <dbReference type="NCBI Taxonomy" id="97028"/>
    <lineage>
        <taxon>Eukaryota</taxon>
        <taxon>Viridiplantae</taxon>
        <taxon>Streptophyta</taxon>
        <taxon>Embryophyta</taxon>
        <taxon>Tracheophyta</taxon>
        <taxon>Spermatophyta</taxon>
        <taxon>Magnoliopsida</taxon>
        <taxon>eudicotyledons</taxon>
        <taxon>Gunneridae</taxon>
        <taxon>Pentapetalae</taxon>
        <taxon>rosids</taxon>
        <taxon>fabids</taxon>
        <taxon>Fabales</taxon>
        <taxon>Fabaceae</taxon>
        <taxon>Papilionoideae</taxon>
        <taxon>50 kb inversion clade</taxon>
        <taxon>NPAAA clade</taxon>
        <taxon>Hologalegina</taxon>
        <taxon>IRL clade</taxon>
        <taxon>Trifolieae</taxon>
        <taxon>Trifolium</taxon>
    </lineage>
</organism>
<dbReference type="AlphaFoldDB" id="A0A392TRF8"/>
<evidence type="ECO:0000313" key="1">
    <source>
        <dbReference type="EMBL" id="MCI63753.1"/>
    </source>
</evidence>
<evidence type="ECO:0000313" key="2">
    <source>
        <dbReference type="Proteomes" id="UP000265520"/>
    </source>
</evidence>
<keyword evidence="2" id="KW-1185">Reference proteome</keyword>
<sequence length="26" mass="2794">VGGSRIRFCRSGKANSIEMVLVDAEV</sequence>
<name>A0A392TRF8_9FABA</name>
<accession>A0A392TRF8</accession>
<dbReference type="EMBL" id="LXQA010642931">
    <property type="protein sequence ID" value="MCI63753.1"/>
    <property type="molecule type" value="Genomic_DNA"/>
</dbReference>
<comment type="caution">
    <text evidence="1">The sequence shown here is derived from an EMBL/GenBank/DDBJ whole genome shotgun (WGS) entry which is preliminary data.</text>
</comment>